<evidence type="ECO:0000256" key="1">
    <source>
        <dbReference type="ARBA" id="ARBA00004571"/>
    </source>
</evidence>
<dbReference type="Gene3D" id="2.60.40.2610">
    <property type="entry name" value="Outer membrane usher protein FimD, plug domain"/>
    <property type="match status" value="1"/>
</dbReference>
<dbReference type="GO" id="GO:0009279">
    <property type="term" value="C:cell outer membrane"/>
    <property type="evidence" value="ECO:0007669"/>
    <property type="project" value="UniProtKB-SubCell"/>
</dbReference>
<dbReference type="PANTHER" id="PTHR30451:SF8">
    <property type="entry name" value="FIMBRIAL USHER PROTEIN"/>
    <property type="match status" value="1"/>
</dbReference>
<keyword evidence="8" id="KW-0998">Cell outer membrane</keyword>
<evidence type="ECO:0000256" key="8">
    <source>
        <dbReference type="ARBA" id="ARBA00023237"/>
    </source>
</evidence>
<dbReference type="EMBL" id="LPLZ01000017">
    <property type="protein sequence ID" value="KWN22000.1"/>
    <property type="molecule type" value="Genomic_DNA"/>
</dbReference>
<feature type="domain" description="PapC N-terminal" evidence="10">
    <location>
        <begin position="25"/>
        <end position="179"/>
    </location>
</feature>
<evidence type="ECO:0000256" key="9">
    <source>
        <dbReference type="SAM" id="SignalP"/>
    </source>
</evidence>
<comment type="caution">
    <text evidence="11">The sequence shown here is derived from an EMBL/GenBank/DDBJ whole genome shotgun (WGS) entry which is preliminary data.</text>
</comment>
<reference evidence="11 12" key="1">
    <citation type="submission" date="2015-11" db="EMBL/GenBank/DDBJ databases">
        <title>Expanding the genomic diversity of Burkholderia species for the development of highly accurate diagnostics.</title>
        <authorList>
            <person name="Sahl J."/>
            <person name="Keim P."/>
            <person name="Wagner D."/>
        </authorList>
    </citation>
    <scope>NUCLEOTIDE SEQUENCE [LARGE SCALE GENOMIC DNA]</scope>
    <source>
        <strain evidence="11 12">MSMB793WGS</strain>
    </source>
</reference>
<dbReference type="InterPro" id="IPR025885">
    <property type="entry name" value="PapC_N"/>
</dbReference>
<evidence type="ECO:0000313" key="11">
    <source>
        <dbReference type="EMBL" id="KWN22000.1"/>
    </source>
</evidence>
<keyword evidence="7" id="KW-0472">Membrane</keyword>
<accession>A0A108F2R0</accession>
<evidence type="ECO:0000256" key="2">
    <source>
        <dbReference type="ARBA" id="ARBA00008064"/>
    </source>
</evidence>
<comment type="similarity">
    <text evidence="2">Belongs to the fimbrial export usher family.</text>
</comment>
<feature type="signal peptide" evidence="9">
    <location>
        <begin position="1"/>
        <end position="15"/>
    </location>
</feature>
<name>A0A108F2R0_9BURK</name>
<keyword evidence="3" id="KW-0813">Transport</keyword>
<dbReference type="Proteomes" id="UP000068016">
    <property type="component" value="Unassembled WGS sequence"/>
</dbReference>
<gene>
    <name evidence="11" type="ORF">WT83_04830</name>
</gene>
<evidence type="ECO:0000256" key="5">
    <source>
        <dbReference type="ARBA" id="ARBA00022692"/>
    </source>
</evidence>
<dbReference type="Pfam" id="PF00577">
    <property type="entry name" value="Usher"/>
    <property type="match status" value="1"/>
</dbReference>
<comment type="subcellular location">
    <subcellularLocation>
        <location evidence="1">Cell outer membrane</location>
        <topology evidence="1">Multi-pass membrane protein</topology>
    </subcellularLocation>
</comment>
<dbReference type="Gene3D" id="3.10.20.410">
    <property type="match status" value="1"/>
</dbReference>
<dbReference type="InterPro" id="IPR037224">
    <property type="entry name" value="PapC_N_sf"/>
</dbReference>
<dbReference type="Gene3D" id="2.60.40.3110">
    <property type="match status" value="1"/>
</dbReference>
<dbReference type="PANTHER" id="PTHR30451">
    <property type="entry name" value="OUTER MEMBRANE USHER PROTEIN"/>
    <property type="match status" value="1"/>
</dbReference>
<feature type="chain" id="PRO_5011977708" description="PapC N-terminal domain-containing protein" evidence="9">
    <location>
        <begin position="16"/>
        <end position="841"/>
    </location>
</feature>
<evidence type="ECO:0000256" key="6">
    <source>
        <dbReference type="ARBA" id="ARBA00022729"/>
    </source>
</evidence>
<protein>
    <recommendedName>
        <fullName evidence="10">PapC N-terminal domain-containing protein</fullName>
    </recommendedName>
</protein>
<organism evidence="11 12">
    <name type="scientific">Burkholderia territorii</name>
    <dbReference type="NCBI Taxonomy" id="1503055"/>
    <lineage>
        <taxon>Bacteria</taxon>
        <taxon>Pseudomonadati</taxon>
        <taxon>Pseudomonadota</taxon>
        <taxon>Betaproteobacteria</taxon>
        <taxon>Burkholderiales</taxon>
        <taxon>Burkholderiaceae</taxon>
        <taxon>Burkholderia</taxon>
        <taxon>Burkholderia cepacia complex</taxon>
    </lineage>
</organism>
<evidence type="ECO:0000256" key="4">
    <source>
        <dbReference type="ARBA" id="ARBA00022452"/>
    </source>
</evidence>
<evidence type="ECO:0000259" key="10">
    <source>
        <dbReference type="Pfam" id="PF13954"/>
    </source>
</evidence>
<sequence length="841" mass="89429">MIAASVGAASFAVHAAPGGALQYAQFDTSVLRARGLDPALADYFRDGARFTPGMNVVQVTLNGVVLGRKSAMFGPDGQLCFTPAFVRAIGLRAMTSPGGSANVDPGVEHPVSSLPDELGDAASNASAMSCPSYKDVAPQTVVSLNPGESTVDIVVPAEYVTEITGEAPEHGGTAGVFDYRVFDVESGLNGGLHNSYRQFDSQLGFNMDDWIFRSRQYFTETNGHSRFQWQEAFAQRTFVDQEKILQLGRTWTQDPLFGGIAFTGAQWFPELALTTGSGVAVTGIANGRARVEVRQNGVMVYSTVVPPGPFTLKGVRTLNTTSDLQVRVIEDSGAVEEFVVPAATLMIGHDTTIANGYSVAAGRFWDPTDTDSIHGGLLITGSKGWNYGGAVSGLVGGLLANGYSSVGAGVRTRLGALQQTLYAQLLGARDSTHGLKGVYGNLVYTLSPFDALQFGLSASGRTIDYRTVLEAHSMQLSQDPYHMQFGARATWNTGLLGALTASVTRQTYFNSSPGYLFGLGWGISLGRAQLSVSASYNTRRTQYLQTISQTQPSVPGNSQTVISSSNYLFATLTIPLGHQVTSSSYYRRSESGNTSNSAFGTGIQQQVSSAFNYSVNVEQNLESHQSPDATFTANVIPRYTSVTVGASTGQTTGSVYGQLSGGVVIQRHGVAFSPYPIQDTFGLLKIGEVSGIKVETPQGPVWSGPGGLAVVPALNPFHDSRLEIEGTSIPKNIDVDNGLQVVNAAHGAVLNLNMGAKQVRRVLLAVDDGHGTELAEGLPVLAQEEFMGATLAKGRVMLSDMQPNQVYRIELSKNHFCTLRDITVAPGDDVQQFEQGTAHCE</sequence>
<dbReference type="InterPro" id="IPR000015">
    <property type="entry name" value="Fimb_usher"/>
</dbReference>
<dbReference type="SUPFAM" id="SSF141729">
    <property type="entry name" value="FimD N-terminal domain-like"/>
    <property type="match status" value="1"/>
</dbReference>
<keyword evidence="6 9" id="KW-0732">Signal</keyword>
<dbReference type="GO" id="GO:0015473">
    <property type="term" value="F:fimbrial usher porin activity"/>
    <property type="evidence" value="ECO:0007669"/>
    <property type="project" value="InterPro"/>
</dbReference>
<keyword evidence="4" id="KW-1134">Transmembrane beta strand</keyword>
<dbReference type="InterPro" id="IPR042186">
    <property type="entry name" value="FimD_plug_dom"/>
</dbReference>
<dbReference type="AlphaFoldDB" id="A0A108F2R0"/>
<dbReference type="Pfam" id="PF13954">
    <property type="entry name" value="PapC_N"/>
    <property type="match status" value="1"/>
</dbReference>
<evidence type="ECO:0000256" key="7">
    <source>
        <dbReference type="ARBA" id="ARBA00023136"/>
    </source>
</evidence>
<evidence type="ECO:0000313" key="12">
    <source>
        <dbReference type="Proteomes" id="UP000068016"/>
    </source>
</evidence>
<dbReference type="GO" id="GO:0009297">
    <property type="term" value="P:pilus assembly"/>
    <property type="evidence" value="ECO:0007669"/>
    <property type="project" value="InterPro"/>
</dbReference>
<keyword evidence="5" id="KW-0812">Transmembrane</keyword>
<evidence type="ECO:0000256" key="3">
    <source>
        <dbReference type="ARBA" id="ARBA00022448"/>
    </source>
</evidence>
<proteinExistence type="inferred from homology"/>